<comment type="caution">
    <text evidence="2">The sequence shown here is derived from an EMBL/GenBank/DDBJ whole genome shotgun (WGS) entry which is preliminary data.</text>
</comment>
<organism evidence="2 3">
    <name type="scientific">Nostoc flagelliforme FACHB-838</name>
    <dbReference type="NCBI Taxonomy" id="2692904"/>
    <lineage>
        <taxon>Bacteria</taxon>
        <taxon>Bacillati</taxon>
        <taxon>Cyanobacteriota</taxon>
        <taxon>Cyanophyceae</taxon>
        <taxon>Nostocales</taxon>
        <taxon>Nostocaceae</taxon>
        <taxon>Nostoc</taxon>
    </lineage>
</organism>
<dbReference type="InterPro" id="IPR029058">
    <property type="entry name" value="AB_hydrolase_fold"/>
</dbReference>
<dbReference type="Gene3D" id="3.40.50.1820">
    <property type="entry name" value="alpha/beta hydrolase"/>
    <property type="match status" value="1"/>
</dbReference>
<name>A0ABR8DK97_9NOSO</name>
<dbReference type="GO" id="GO:0016787">
    <property type="term" value="F:hydrolase activity"/>
    <property type="evidence" value="ECO:0007669"/>
    <property type="project" value="UniProtKB-KW"/>
</dbReference>
<dbReference type="Pfam" id="PF12697">
    <property type="entry name" value="Abhydrolase_6"/>
    <property type="match status" value="1"/>
</dbReference>
<evidence type="ECO:0000313" key="3">
    <source>
        <dbReference type="Proteomes" id="UP000623440"/>
    </source>
</evidence>
<proteinExistence type="predicted"/>
<keyword evidence="2" id="KW-0378">Hydrolase</keyword>
<dbReference type="RefSeq" id="WP_190940393.1">
    <property type="nucleotide sequence ID" value="NZ_JACJSI010000013.1"/>
</dbReference>
<evidence type="ECO:0000313" key="2">
    <source>
        <dbReference type="EMBL" id="MBD2529821.1"/>
    </source>
</evidence>
<accession>A0ABR8DK97</accession>
<dbReference type="Proteomes" id="UP000623440">
    <property type="component" value="Unassembled WGS sequence"/>
</dbReference>
<evidence type="ECO:0000259" key="1">
    <source>
        <dbReference type="Pfam" id="PF12697"/>
    </source>
</evidence>
<feature type="domain" description="AB hydrolase-1" evidence="1">
    <location>
        <begin position="44"/>
        <end position="300"/>
    </location>
</feature>
<reference evidence="2 3" key="1">
    <citation type="journal article" date="2020" name="ISME J.">
        <title>Comparative genomics reveals insights into cyanobacterial evolution and habitat adaptation.</title>
        <authorList>
            <person name="Chen M.Y."/>
            <person name="Teng W.K."/>
            <person name="Zhao L."/>
            <person name="Hu C.X."/>
            <person name="Zhou Y.K."/>
            <person name="Han B.P."/>
            <person name="Song L.R."/>
            <person name="Shu W.S."/>
        </authorList>
    </citation>
    <scope>NUCLEOTIDE SEQUENCE [LARGE SCALE GENOMIC DNA]</scope>
    <source>
        <strain evidence="2 3">FACHB-838</strain>
    </source>
</reference>
<dbReference type="InterPro" id="IPR000073">
    <property type="entry name" value="AB_hydrolase_1"/>
</dbReference>
<dbReference type="PANTHER" id="PTHR46438">
    <property type="entry name" value="ALPHA/BETA-HYDROLASES SUPERFAMILY PROTEIN"/>
    <property type="match status" value="1"/>
</dbReference>
<sequence length="309" mass="34709">MQPSAVANTINLTASPSQFYSWQNYRCAYEVHQPIDTTHEGVPLLLIHPIGVGLSRQFWQRFCRQWYDAGQRNPIYNSDLLGCGESDMPHVAYTPDNWAEQLQYFLQTVVRKPVIIVVQGALLPVAVQLVQKESNLIAGLVLSGPPAWALMTNKSPEWRRKVLWNLFDSPFGSAFYRYARTPKFLRSFSTRQLFASDNSVDAEWLNTLVAGAENLASRHAVFSFLAGFWRQDYTSYIASIGQPTLAVVGETASSISQDNRKETPDERLAHYLACLPQGRGIKINGRNVLPYESTAEFVAAIATFINELS</sequence>
<protein>
    <submittedName>
        <fullName evidence="2">Alpha/beta hydrolase</fullName>
    </submittedName>
</protein>
<dbReference type="EMBL" id="JACJSI010000013">
    <property type="protein sequence ID" value="MBD2529821.1"/>
    <property type="molecule type" value="Genomic_DNA"/>
</dbReference>
<dbReference type="SUPFAM" id="SSF53474">
    <property type="entry name" value="alpha/beta-Hydrolases"/>
    <property type="match status" value="1"/>
</dbReference>
<gene>
    <name evidence="2" type="ORF">H6G97_09670</name>
</gene>
<keyword evidence="3" id="KW-1185">Reference proteome</keyword>
<dbReference type="PANTHER" id="PTHR46438:SF2">
    <property type="entry name" value="ALPHA_BETA-HYDROLASES SUPERFAMILY PROTEIN"/>
    <property type="match status" value="1"/>
</dbReference>